<dbReference type="GO" id="GO:0006152">
    <property type="term" value="P:purine nucleoside catabolic process"/>
    <property type="evidence" value="ECO:0007669"/>
    <property type="project" value="TreeGrafter"/>
</dbReference>
<keyword evidence="5" id="KW-1185">Reference proteome</keyword>
<comment type="caution">
    <text evidence="4">The sequence shown here is derived from an EMBL/GenBank/DDBJ whole genome shotgun (WGS) entry which is preliminary data.</text>
</comment>
<dbReference type="Gene3D" id="3.90.245.10">
    <property type="entry name" value="Ribonucleoside hydrolase-like"/>
    <property type="match status" value="1"/>
</dbReference>
<dbReference type="CDD" id="cd02650">
    <property type="entry name" value="nuc_hydro_CaPnhB"/>
    <property type="match status" value="1"/>
</dbReference>
<dbReference type="PATRIC" id="fig|1489064.4.peg.28"/>
<evidence type="ECO:0000259" key="3">
    <source>
        <dbReference type="Pfam" id="PF01156"/>
    </source>
</evidence>
<dbReference type="STRING" id="1489064.WH96_15305"/>
<dbReference type="EMBL" id="LAQL01000010">
    <property type="protein sequence ID" value="KLN59756.1"/>
    <property type="molecule type" value="Genomic_DNA"/>
</dbReference>
<keyword evidence="1 4" id="KW-0378">Hydrolase</keyword>
<reference evidence="4 5" key="1">
    <citation type="submission" date="2015-03" db="EMBL/GenBank/DDBJ databases">
        <title>Genome Sequence of Kiloniella spongiae MEBiC09566, isolated from a marine sponge.</title>
        <authorList>
            <person name="Shao Z."/>
            <person name="Wang L."/>
            <person name="Li X."/>
        </authorList>
    </citation>
    <scope>NUCLEOTIDE SEQUENCE [LARGE SCALE GENOMIC DNA]</scope>
    <source>
        <strain evidence="4 5">MEBiC09566</strain>
    </source>
</reference>
<evidence type="ECO:0000256" key="2">
    <source>
        <dbReference type="ARBA" id="ARBA00023295"/>
    </source>
</evidence>
<dbReference type="GO" id="GO:0005829">
    <property type="term" value="C:cytosol"/>
    <property type="evidence" value="ECO:0007669"/>
    <property type="project" value="TreeGrafter"/>
</dbReference>
<gene>
    <name evidence="4" type="ORF">WH96_15305</name>
</gene>
<dbReference type="InterPro" id="IPR023186">
    <property type="entry name" value="IUNH"/>
</dbReference>
<dbReference type="SUPFAM" id="SSF53590">
    <property type="entry name" value="Nucleoside hydrolase"/>
    <property type="match status" value="1"/>
</dbReference>
<dbReference type="InterPro" id="IPR001910">
    <property type="entry name" value="Inosine/uridine_hydrolase_dom"/>
</dbReference>
<protein>
    <submittedName>
        <fullName evidence="4">Nucleoside hydrolase</fullName>
    </submittedName>
</protein>
<dbReference type="Proteomes" id="UP000035444">
    <property type="component" value="Unassembled WGS sequence"/>
</dbReference>
<evidence type="ECO:0000256" key="1">
    <source>
        <dbReference type="ARBA" id="ARBA00022801"/>
    </source>
</evidence>
<dbReference type="PANTHER" id="PTHR12304">
    <property type="entry name" value="INOSINE-URIDINE PREFERRING NUCLEOSIDE HYDROLASE"/>
    <property type="match status" value="1"/>
</dbReference>
<dbReference type="GO" id="GO:0008477">
    <property type="term" value="F:purine nucleosidase activity"/>
    <property type="evidence" value="ECO:0007669"/>
    <property type="project" value="TreeGrafter"/>
</dbReference>
<dbReference type="AlphaFoldDB" id="A0A0H2MC26"/>
<feature type="domain" description="Inosine/uridine-preferring nucleoside hydrolase" evidence="3">
    <location>
        <begin position="5"/>
        <end position="303"/>
    </location>
</feature>
<evidence type="ECO:0000313" key="5">
    <source>
        <dbReference type="Proteomes" id="UP000035444"/>
    </source>
</evidence>
<dbReference type="Pfam" id="PF01156">
    <property type="entry name" value="IU_nuc_hydro"/>
    <property type="match status" value="1"/>
</dbReference>
<dbReference type="RefSeq" id="WP_047765087.1">
    <property type="nucleotide sequence ID" value="NZ_LAQL01000010.1"/>
</dbReference>
<dbReference type="InterPro" id="IPR036452">
    <property type="entry name" value="Ribo_hydro-like"/>
</dbReference>
<dbReference type="PANTHER" id="PTHR12304:SF4">
    <property type="entry name" value="URIDINE NUCLEOSIDASE"/>
    <property type="match status" value="1"/>
</dbReference>
<proteinExistence type="predicted"/>
<dbReference type="OrthoDB" id="9797882at2"/>
<name>A0A0H2MC26_9PROT</name>
<accession>A0A0H2MC26</accession>
<keyword evidence="2" id="KW-0326">Glycosidase</keyword>
<sequence>MKNPVIFDTDPGIDDAFSIHHALYHPEINLIGLTTVFGNVPVETAAKNAKILVEMAGQDIPVFQGASGPLVAPHKGFPDFIHGADGFGDINLPDPKGSIEKTYAPQFIIDAVRKQPGEVTIIAVGPLTNLAMALRMAPDIAPLVKEVIIMGGAAKEYGNVSAVAEANIFNDPHAADIVFRADWPTVMAGLDVTHQVILHRKEAEELAQKVPRIGGFLLDAADLYFKFYNGAFGIDGCYFHDPCATAYYVNPDLFGSIDASVRVSCVGPAFGQTLIKPKGHPGPSTEWDGCRNHKILMQVKDAETKDEVLGTIAKYAD</sequence>
<evidence type="ECO:0000313" key="4">
    <source>
        <dbReference type="EMBL" id="KLN59756.1"/>
    </source>
</evidence>
<organism evidence="4 5">
    <name type="scientific">Kiloniella spongiae</name>
    <dbReference type="NCBI Taxonomy" id="1489064"/>
    <lineage>
        <taxon>Bacteria</taxon>
        <taxon>Pseudomonadati</taxon>
        <taxon>Pseudomonadota</taxon>
        <taxon>Alphaproteobacteria</taxon>
        <taxon>Rhodospirillales</taxon>
        <taxon>Kiloniellaceae</taxon>
        <taxon>Kiloniella</taxon>
    </lineage>
</organism>